<evidence type="ECO:0000256" key="6">
    <source>
        <dbReference type="ARBA" id="ARBA00023136"/>
    </source>
</evidence>
<feature type="transmembrane region" description="Helical" evidence="8">
    <location>
        <begin position="127"/>
        <end position="145"/>
    </location>
</feature>
<name>A0A1F4V995_UNCKA</name>
<dbReference type="AlphaFoldDB" id="A0A1F4V995"/>
<proteinExistence type="inferred from homology"/>
<feature type="transmembrane region" description="Helical" evidence="8">
    <location>
        <begin position="196"/>
        <end position="221"/>
    </location>
</feature>
<evidence type="ECO:0008006" key="11">
    <source>
        <dbReference type="Google" id="ProtNLM"/>
    </source>
</evidence>
<keyword evidence="4 8" id="KW-0812">Transmembrane</keyword>
<keyword evidence="3" id="KW-0808">Transferase</keyword>
<feature type="transmembrane region" description="Helical" evidence="8">
    <location>
        <begin position="317"/>
        <end position="339"/>
    </location>
</feature>
<feature type="transmembrane region" description="Helical" evidence="8">
    <location>
        <begin position="289"/>
        <end position="310"/>
    </location>
</feature>
<evidence type="ECO:0000313" key="9">
    <source>
        <dbReference type="EMBL" id="OGC53724.1"/>
    </source>
</evidence>
<dbReference type="STRING" id="1802620.A3D91_03760"/>
<feature type="transmembrane region" description="Helical" evidence="8">
    <location>
        <begin position="359"/>
        <end position="392"/>
    </location>
</feature>
<reference evidence="9 10" key="1">
    <citation type="journal article" date="2016" name="Nat. Commun.">
        <title>Thousands of microbial genomes shed light on interconnected biogeochemical processes in an aquifer system.</title>
        <authorList>
            <person name="Anantharaman K."/>
            <person name="Brown C.T."/>
            <person name="Hug L.A."/>
            <person name="Sharon I."/>
            <person name="Castelle C.J."/>
            <person name="Probst A.J."/>
            <person name="Thomas B.C."/>
            <person name="Singh A."/>
            <person name="Wilkins M.J."/>
            <person name="Karaoz U."/>
            <person name="Brodie E.L."/>
            <person name="Williams K.H."/>
            <person name="Hubbard S.S."/>
            <person name="Banfield J.F."/>
        </authorList>
    </citation>
    <scope>NUCLEOTIDE SEQUENCE [LARGE SCALE GENOMIC DNA]</scope>
</reference>
<keyword evidence="6 8" id="KW-0472">Membrane</keyword>
<accession>A0A1F4V995</accession>
<evidence type="ECO:0000313" key="10">
    <source>
        <dbReference type="Proteomes" id="UP000178127"/>
    </source>
</evidence>
<evidence type="ECO:0000256" key="3">
    <source>
        <dbReference type="ARBA" id="ARBA00022679"/>
    </source>
</evidence>
<feature type="transmembrane region" description="Helical" evidence="8">
    <location>
        <begin position="157"/>
        <end position="190"/>
    </location>
</feature>
<evidence type="ECO:0000256" key="2">
    <source>
        <dbReference type="ARBA" id="ARBA00022475"/>
    </source>
</evidence>
<feature type="transmembrane region" description="Helical" evidence="8">
    <location>
        <begin position="55"/>
        <end position="71"/>
    </location>
</feature>
<comment type="similarity">
    <text evidence="7">Belongs to the glycosyltransferase 87 family.</text>
</comment>
<keyword evidence="2" id="KW-1003">Cell membrane</keyword>
<feature type="transmembrane region" description="Helical" evidence="8">
    <location>
        <begin position="26"/>
        <end position="43"/>
    </location>
</feature>
<dbReference type="EMBL" id="MEVD01000012">
    <property type="protein sequence ID" value="OGC53724.1"/>
    <property type="molecule type" value="Genomic_DNA"/>
</dbReference>
<comment type="caution">
    <text evidence="9">The sequence shown here is derived from an EMBL/GenBank/DDBJ whole genome shotgun (WGS) entry which is preliminary data.</text>
</comment>
<comment type="subcellular location">
    <subcellularLocation>
        <location evidence="1">Cell membrane</location>
        <topology evidence="1">Multi-pass membrane protein</topology>
    </subcellularLocation>
</comment>
<dbReference type="InterPro" id="IPR018584">
    <property type="entry name" value="GT87"/>
</dbReference>
<evidence type="ECO:0000256" key="8">
    <source>
        <dbReference type="SAM" id="Phobius"/>
    </source>
</evidence>
<dbReference type="Proteomes" id="UP000178127">
    <property type="component" value="Unassembled WGS sequence"/>
</dbReference>
<keyword evidence="5 8" id="KW-1133">Transmembrane helix</keyword>
<evidence type="ECO:0000256" key="5">
    <source>
        <dbReference type="ARBA" id="ARBA00022989"/>
    </source>
</evidence>
<dbReference type="GO" id="GO:0016758">
    <property type="term" value="F:hexosyltransferase activity"/>
    <property type="evidence" value="ECO:0007669"/>
    <property type="project" value="InterPro"/>
</dbReference>
<feature type="transmembrane region" description="Helical" evidence="8">
    <location>
        <begin position="228"/>
        <end position="247"/>
    </location>
</feature>
<dbReference type="Pfam" id="PF09594">
    <property type="entry name" value="GT87"/>
    <property type="match status" value="1"/>
</dbReference>
<feature type="transmembrane region" description="Helical" evidence="8">
    <location>
        <begin position="103"/>
        <end position="121"/>
    </location>
</feature>
<gene>
    <name evidence="9" type="ORF">A3D91_03760</name>
</gene>
<evidence type="ECO:0000256" key="7">
    <source>
        <dbReference type="ARBA" id="ARBA00024033"/>
    </source>
</evidence>
<organism evidence="9 10">
    <name type="scientific">candidate division WWE3 bacterium RIFCSPHIGHO2_02_FULL_38_14</name>
    <dbReference type="NCBI Taxonomy" id="1802620"/>
    <lineage>
        <taxon>Bacteria</taxon>
        <taxon>Katanobacteria</taxon>
    </lineage>
</organism>
<evidence type="ECO:0000256" key="1">
    <source>
        <dbReference type="ARBA" id="ARBA00004651"/>
    </source>
</evidence>
<evidence type="ECO:0000256" key="4">
    <source>
        <dbReference type="ARBA" id="ARBA00022692"/>
    </source>
</evidence>
<protein>
    <recommendedName>
        <fullName evidence="11">DUF2029 domain-containing protein</fullName>
    </recommendedName>
</protein>
<dbReference type="GO" id="GO:0005886">
    <property type="term" value="C:plasma membrane"/>
    <property type="evidence" value="ECO:0007669"/>
    <property type="project" value="UniProtKB-SubCell"/>
</dbReference>
<sequence>MKINDMYFNILFSSLKELINKHDGKVFWCIALVYSITIVNLAGSSEHTTNKEYTTFYVSDFSAFLTGAYIIRYDSAKNLYNINTQRIYLNEVIKPYIRDEVILTFRNPPLLAVLFFPLTLFEPRTAFKIYVFVSSLAVFLGIFILTRKLKLNSSIIAAAVSVFYSTISTLLTGQIGSLLLLVLCLIYVSIMENKFTAAGLLSTLLLLKPQYMLLIPLIFLAVNMNRNYLKAALIGGLLFLIANFLIFGSNPLTEYLSFLYNTETYSMGTDIEKNYSLLSLFSVFLPNPLTITFITSFILYGLALSLYLLIKNNRDMLLFTGILIVFPLAIHVILADLIMSLPPFIFLISKYRISKDRKYLLPAILIYLIPFIYLAKLVWLSSILYFFVVVLILRPANTTSRPSTIPRPNY</sequence>